<feature type="binding site" evidence="9">
    <location>
        <position position="299"/>
    </location>
    <ligand>
        <name>FAD</name>
        <dbReference type="ChEBI" id="CHEBI:57692"/>
    </ligand>
</feature>
<dbReference type="PRINTS" id="PR00368">
    <property type="entry name" value="FADPNR"/>
</dbReference>
<evidence type="ECO:0000313" key="14">
    <source>
        <dbReference type="EMBL" id="MBC2883711.1"/>
    </source>
</evidence>
<evidence type="ECO:0000256" key="6">
    <source>
        <dbReference type="ARBA" id="ARBA00023157"/>
    </source>
</evidence>
<keyword evidence="9" id="KW-0520">NAD</keyword>
<evidence type="ECO:0000256" key="2">
    <source>
        <dbReference type="ARBA" id="ARBA00022630"/>
    </source>
</evidence>
<feature type="active site" description="Proton acceptor" evidence="8">
    <location>
        <position position="433"/>
    </location>
</feature>
<keyword evidence="4" id="KW-0521">NADP</keyword>
<dbReference type="SUPFAM" id="SSF55424">
    <property type="entry name" value="FAD/NAD-linked reductases, dimerisation (C-terminal) domain"/>
    <property type="match status" value="1"/>
</dbReference>
<dbReference type="PROSITE" id="PS00076">
    <property type="entry name" value="PYRIDINE_REDOX_1"/>
    <property type="match status" value="1"/>
</dbReference>
<proteinExistence type="inferred from homology"/>
<keyword evidence="2 11" id="KW-0285">Flavoprotein</keyword>
<dbReference type="Proteomes" id="UP000552683">
    <property type="component" value="Unassembled WGS sequence"/>
</dbReference>
<feature type="domain" description="Pyridine nucleotide-disulphide oxidoreductase dimerisation" evidence="12">
    <location>
        <begin position="336"/>
        <end position="442"/>
    </location>
</feature>
<keyword evidence="7 11" id="KW-0676">Redox-active center</keyword>
<dbReference type="RefSeq" id="WP_185899285.1">
    <property type="nucleotide sequence ID" value="NZ_JACLZK010000002.1"/>
</dbReference>
<feature type="binding site" evidence="9">
    <location>
        <position position="258"/>
    </location>
    <ligand>
        <name>NAD(+)</name>
        <dbReference type="ChEBI" id="CHEBI:57540"/>
    </ligand>
</feature>
<keyword evidence="6" id="KW-1015">Disulfide bond</keyword>
<sequence length="447" mass="47365">MKNYDIIVIGFGKAGKTLAAKAANLGKKVAVIEKSAQMYGGTCINVGCIPTKKLVNLSKEAKYVNNNVAGEYFALSVEKKDKLISALRAKNFAMLDSNENIDVINGTAKFIDKNSIEVSAADGSKSVFTAPTIVINTGSINEKPSFEVSSNLAYDSTGILNLKTLPKHLAVVGGGYIGLEFASMFAEFGSKVTIVARSGVLKNEDKDVKESVKTLLQTQGIDILEGCEVKNLKDGTLNFAQNGEAKSLDADAFLLATGRVAATAELNLSAAGVQTDAKGNVLVNEFLQTAQPHIYAVGDVRGGELFTYTSLDDFRIVFDKLFGAGKRSTLNRSPHASALFTETPLASIGLSEKRAAAQNLDFKVLKLALAAVPGAKVVGNETGFLKAIVEAKSGKILGAAFHCVYANELINEIAVAMALGAGADFFKNQIFTHPSISEALNDLFGQF</sequence>
<dbReference type="GO" id="GO:0016668">
    <property type="term" value="F:oxidoreductase activity, acting on a sulfur group of donors, NAD(P) as acceptor"/>
    <property type="evidence" value="ECO:0007669"/>
    <property type="project" value="InterPro"/>
</dbReference>
<dbReference type="AlphaFoldDB" id="A0A842J7L2"/>
<evidence type="ECO:0000256" key="8">
    <source>
        <dbReference type="PIRSR" id="PIRSR000350-2"/>
    </source>
</evidence>
<reference evidence="14 15" key="1">
    <citation type="submission" date="2020-08" db="EMBL/GenBank/DDBJ databases">
        <title>Complete genome and description of Campylobacter massiliensis Marseille-Q3452 sp. nov.</title>
        <authorList>
            <person name="Antezack A."/>
        </authorList>
    </citation>
    <scope>NUCLEOTIDE SEQUENCE [LARGE SCALE GENOMIC DNA]</scope>
    <source>
        <strain evidence="14 15">Marseille-Q3452</strain>
    </source>
</reference>
<dbReference type="Pfam" id="PF07992">
    <property type="entry name" value="Pyr_redox_2"/>
    <property type="match status" value="1"/>
</dbReference>
<keyword evidence="15" id="KW-1185">Reference proteome</keyword>
<name>A0A842J7L2_9BACT</name>
<dbReference type="GO" id="GO:0050660">
    <property type="term" value="F:flavin adenine dinucleotide binding"/>
    <property type="evidence" value="ECO:0007669"/>
    <property type="project" value="TreeGrafter"/>
</dbReference>
<evidence type="ECO:0000259" key="13">
    <source>
        <dbReference type="Pfam" id="PF07992"/>
    </source>
</evidence>
<dbReference type="PANTHER" id="PTHR43014:SF4">
    <property type="entry name" value="PYRIDINE NUCLEOTIDE-DISULFIDE OXIDOREDUCTASE RCLA-RELATED"/>
    <property type="match status" value="1"/>
</dbReference>
<comment type="caution">
    <text evidence="14">The sequence shown here is derived from an EMBL/GenBank/DDBJ whole genome shotgun (WGS) entry which is preliminary data.</text>
</comment>
<evidence type="ECO:0000256" key="1">
    <source>
        <dbReference type="ARBA" id="ARBA00007532"/>
    </source>
</evidence>
<comment type="similarity">
    <text evidence="1 11">Belongs to the class-I pyridine nucleotide-disulfide oxidoreductase family.</text>
</comment>
<evidence type="ECO:0000256" key="3">
    <source>
        <dbReference type="ARBA" id="ARBA00022827"/>
    </source>
</evidence>
<evidence type="ECO:0000313" key="15">
    <source>
        <dbReference type="Proteomes" id="UP000552683"/>
    </source>
</evidence>
<dbReference type="EMBL" id="JACLZK010000002">
    <property type="protein sequence ID" value="MBC2883711.1"/>
    <property type="molecule type" value="Genomic_DNA"/>
</dbReference>
<evidence type="ECO:0000259" key="12">
    <source>
        <dbReference type="Pfam" id="PF02852"/>
    </source>
</evidence>
<feature type="disulfide bond" description="Redox-active" evidence="10">
    <location>
        <begin position="43"/>
        <end position="48"/>
    </location>
</feature>
<feature type="binding site" evidence="9">
    <location>
        <position position="52"/>
    </location>
    <ligand>
        <name>FAD</name>
        <dbReference type="ChEBI" id="CHEBI:57692"/>
    </ligand>
</feature>
<feature type="binding site" evidence="9">
    <location>
        <begin position="137"/>
        <end position="139"/>
    </location>
    <ligand>
        <name>FAD</name>
        <dbReference type="ChEBI" id="CHEBI:57692"/>
    </ligand>
</feature>
<dbReference type="InterPro" id="IPR004099">
    <property type="entry name" value="Pyr_nucl-diS_OxRdtase_dimer"/>
</dbReference>
<feature type="binding site" evidence="9">
    <location>
        <begin position="173"/>
        <end position="180"/>
    </location>
    <ligand>
        <name>NAD(+)</name>
        <dbReference type="ChEBI" id="CHEBI:57540"/>
    </ligand>
</feature>
<keyword evidence="5 11" id="KW-0560">Oxidoreductase</keyword>
<dbReference type="InterPro" id="IPR036188">
    <property type="entry name" value="FAD/NAD-bd_sf"/>
</dbReference>
<dbReference type="Gene3D" id="3.30.390.30">
    <property type="match status" value="1"/>
</dbReference>
<protein>
    <submittedName>
        <fullName evidence="14">NAD(P)/FAD-dependent oxidoreductase</fullName>
    </submittedName>
</protein>
<evidence type="ECO:0000256" key="7">
    <source>
        <dbReference type="ARBA" id="ARBA00023284"/>
    </source>
</evidence>
<dbReference type="InterPro" id="IPR012999">
    <property type="entry name" value="Pyr_OxRdtase_I_AS"/>
</dbReference>
<feature type="domain" description="FAD/NAD(P)-binding" evidence="13">
    <location>
        <begin position="4"/>
        <end position="301"/>
    </location>
</feature>
<dbReference type="PRINTS" id="PR00411">
    <property type="entry name" value="PNDRDTASEI"/>
</dbReference>
<dbReference type="PIRSF" id="PIRSF000350">
    <property type="entry name" value="Mercury_reductase_MerA"/>
    <property type="match status" value="1"/>
</dbReference>
<evidence type="ECO:0000256" key="5">
    <source>
        <dbReference type="ARBA" id="ARBA00023002"/>
    </source>
</evidence>
<dbReference type="InterPro" id="IPR001100">
    <property type="entry name" value="Pyr_nuc-diS_OxRdtase"/>
</dbReference>
<evidence type="ECO:0000256" key="10">
    <source>
        <dbReference type="PIRSR" id="PIRSR000350-4"/>
    </source>
</evidence>
<dbReference type="GO" id="GO:0003955">
    <property type="term" value="F:NAD(P)H dehydrogenase (quinone) activity"/>
    <property type="evidence" value="ECO:0007669"/>
    <property type="project" value="TreeGrafter"/>
</dbReference>
<dbReference type="PANTHER" id="PTHR43014">
    <property type="entry name" value="MERCURIC REDUCTASE"/>
    <property type="match status" value="1"/>
</dbReference>
<evidence type="ECO:0000256" key="11">
    <source>
        <dbReference type="RuleBase" id="RU003691"/>
    </source>
</evidence>
<organism evidence="14 15">
    <name type="scientific">Campylobacter massiliensis</name>
    <dbReference type="NCBI Taxonomy" id="2762557"/>
    <lineage>
        <taxon>Bacteria</taxon>
        <taxon>Pseudomonadati</taxon>
        <taxon>Campylobacterota</taxon>
        <taxon>Epsilonproteobacteria</taxon>
        <taxon>Campylobacterales</taxon>
        <taxon>Campylobacteraceae</taxon>
        <taxon>Campylobacter</taxon>
    </lineage>
</organism>
<keyword evidence="3 9" id="KW-0274">FAD</keyword>
<dbReference type="SUPFAM" id="SSF51905">
    <property type="entry name" value="FAD/NAD(P)-binding domain"/>
    <property type="match status" value="1"/>
</dbReference>
<dbReference type="InterPro" id="IPR023753">
    <property type="entry name" value="FAD/NAD-binding_dom"/>
</dbReference>
<comment type="cofactor">
    <cofactor evidence="9">
        <name>FAD</name>
        <dbReference type="ChEBI" id="CHEBI:57692"/>
    </cofactor>
    <text evidence="9">Binds 1 FAD per subunit.</text>
</comment>
<dbReference type="Pfam" id="PF02852">
    <property type="entry name" value="Pyr_redox_dim"/>
    <property type="match status" value="1"/>
</dbReference>
<dbReference type="Gene3D" id="3.50.50.60">
    <property type="entry name" value="FAD/NAD(P)-binding domain"/>
    <property type="match status" value="2"/>
</dbReference>
<evidence type="ECO:0000256" key="4">
    <source>
        <dbReference type="ARBA" id="ARBA00022857"/>
    </source>
</evidence>
<gene>
    <name evidence="14" type="ORF">H7R39_10690</name>
</gene>
<keyword evidence="9" id="KW-0547">Nucleotide-binding</keyword>
<dbReference type="InterPro" id="IPR016156">
    <property type="entry name" value="FAD/NAD-linked_Rdtase_dimer_sf"/>
</dbReference>
<accession>A0A842J7L2</accession>
<evidence type="ECO:0000256" key="9">
    <source>
        <dbReference type="PIRSR" id="PIRSR000350-3"/>
    </source>
</evidence>